<reference evidence="3 4" key="1">
    <citation type="journal article" date="2022" name="Genome Biol. Evol.">
        <title>Host diet, physiology and behaviors set the stage for Lachnospiraceae cladogenesis.</title>
        <authorList>
            <person name="Vera-Ponce De Leon A."/>
            <person name="Schneider M."/>
            <person name="Jahnes B.C."/>
            <person name="Sadowski V."/>
            <person name="Camuy-Velez L.A."/>
            <person name="Duan J."/>
            <person name="Sabree Z.L."/>
        </authorList>
    </citation>
    <scope>NUCLEOTIDE SEQUENCE [LARGE SCALE GENOMIC DNA]</scope>
    <source>
        <strain evidence="3 4">PAL113</strain>
    </source>
</reference>
<feature type="transmembrane region" description="Helical" evidence="2">
    <location>
        <begin position="51"/>
        <end position="69"/>
    </location>
</feature>
<evidence type="ECO:0000313" key="3">
    <source>
        <dbReference type="EMBL" id="MCP1101720.1"/>
    </source>
</evidence>
<protein>
    <submittedName>
        <fullName evidence="3">Uncharacterized protein</fullName>
    </submittedName>
</protein>
<evidence type="ECO:0000313" key="4">
    <source>
        <dbReference type="Proteomes" id="UP001523566"/>
    </source>
</evidence>
<dbReference type="EMBL" id="JAMZFW010000005">
    <property type="protein sequence ID" value="MCP1101720.1"/>
    <property type="molecule type" value="Genomic_DNA"/>
</dbReference>
<dbReference type="Proteomes" id="UP001523566">
    <property type="component" value="Unassembled WGS sequence"/>
</dbReference>
<name>A0ABT1E7B1_9FIRM</name>
<feature type="transmembrane region" description="Helical" evidence="2">
    <location>
        <begin position="554"/>
        <end position="577"/>
    </location>
</feature>
<keyword evidence="2" id="KW-0472">Membrane</keyword>
<evidence type="ECO:0000256" key="2">
    <source>
        <dbReference type="SAM" id="Phobius"/>
    </source>
</evidence>
<keyword evidence="2" id="KW-1133">Transmembrane helix</keyword>
<evidence type="ECO:0000256" key="1">
    <source>
        <dbReference type="SAM" id="MobiDB-lite"/>
    </source>
</evidence>
<proteinExistence type="predicted"/>
<dbReference type="RefSeq" id="WP_262065509.1">
    <property type="nucleotide sequence ID" value="NZ_JAMXOD010000005.1"/>
</dbReference>
<comment type="caution">
    <text evidence="3">The sequence shown here is derived from an EMBL/GenBank/DDBJ whole genome shotgun (WGS) entry which is preliminary data.</text>
</comment>
<organism evidence="3 4">
    <name type="scientific">Aequitasia blattaphilus</name>
    <dbReference type="NCBI Taxonomy" id="2949332"/>
    <lineage>
        <taxon>Bacteria</taxon>
        <taxon>Bacillati</taxon>
        <taxon>Bacillota</taxon>
        <taxon>Clostridia</taxon>
        <taxon>Lachnospirales</taxon>
        <taxon>Lachnospiraceae</taxon>
        <taxon>Aequitasia</taxon>
    </lineage>
</organism>
<gene>
    <name evidence="3" type="ORF">NK125_04730</name>
</gene>
<sequence length="596" mass="68111">MSRINMIGILVLIFAILLNIGIRIFLNKKKKEMDGLSDEIQKGKSHSNHRIHLKSIIIIFFIGISFLHGDKARAGDVDVDVYSKVPAFSISYYSQDGEEIDPENWDYIRDYNYYTEISVEDCCYHAGFETELEAPEGMIFHLTEAEYDKDNIEVYCSEDGKKVSIKFQSLCTWLDGPFSMRFLTTCQESEDGAAMLIGEKIANAGRNGEESRPVLYTNVILQRCQGIVREDCFVLIPKMYETKQVFTGLYYYVENPKNEAEEVKKLELNQKGDIGSKQSDDLFLTGYFFYLQNKVEHEPYWDLEVKIKIPDGLEAGEKTKSRVTVIGRDRYLIFNKENYVPTNESVSKMSSPLADSITAYGSMGEERDWLGYQKGSCVFGADLDLHLAEKASPNKTYNLLIQISYTNFEGRQTQAEQSYSIQTENFQIKEPDKEKPEKDTPKTDIPTKDTTQENESPKANIPQEVLEESVPEEKSENKESLETKLPQVETGARGSSQQIEEPQTTVQSQPVEAVRTTSQAENRVRVPGEEIPQAKEADVTTEQEEEEKPFLKHLYVVTFLSSAAVLASCGVEVFRMVRLIKWFNQKKKRNLRKMLK</sequence>
<keyword evidence="4" id="KW-1185">Reference proteome</keyword>
<feature type="compositionally biased region" description="Basic and acidic residues" evidence="1">
    <location>
        <begin position="427"/>
        <end position="451"/>
    </location>
</feature>
<feature type="transmembrane region" description="Helical" evidence="2">
    <location>
        <begin position="6"/>
        <end position="26"/>
    </location>
</feature>
<keyword evidence="2" id="KW-0812">Transmembrane</keyword>
<feature type="compositionally biased region" description="Basic and acidic residues" evidence="1">
    <location>
        <begin position="471"/>
        <end position="482"/>
    </location>
</feature>
<feature type="region of interest" description="Disordered" evidence="1">
    <location>
        <begin position="423"/>
        <end position="521"/>
    </location>
</feature>
<accession>A0ABT1E7B1</accession>
<feature type="compositionally biased region" description="Polar residues" evidence="1">
    <location>
        <begin position="493"/>
        <end position="521"/>
    </location>
</feature>